<proteinExistence type="predicted"/>
<feature type="compositionally biased region" description="Polar residues" evidence="1">
    <location>
        <begin position="71"/>
        <end position="84"/>
    </location>
</feature>
<dbReference type="AlphaFoldDB" id="A0A1V6Q366"/>
<sequence length="137" mass="15246">MPRKWAETTVRLPSIPPLKAALLNDDLIDPYKVTSKAKKDQAPNPHPTTSANTAKFITESNVLEPERPVGSKSTSAPRTPQVVRSYTDMPLAFRPRNRRVGQLPALRPHQVITREPSSKWDIGLKAPQWGYTVARAA</sequence>
<evidence type="ECO:0000313" key="3">
    <source>
        <dbReference type="Proteomes" id="UP000191672"/>
    </source>
</evidence>
<accession>A0A1V6Q366</accession>
<dbReference type="EMBL" id="MDYN01000015">
    <property type="protein sequence ID" value="OQD83720.1"/>
    <property type="molecule type" value="Genomic_DNA"/>
</dbReference>
<evidence type="ECO:0000313" key="2">
    <source>
        <dbReference type="EMBL" id="OQD83720.1"/>
    </source>
</evidence>
<feature type="region of interest" description="Disordered" evidence="1">
    <location>
        <begin position="34"/>
        <end position="90"/>
    </location>
</feature>
<evidence type="ECO:0000256" key="1">
    <source>
        <dbReference type="SAM" id="MobiDB-lite"/>
    </source>
</evidence>
<keyword evidence="3" id="KW-1185">Reference proteome</keyword>
<reference evidence="3" key="1">
    <citation type="journal article" date="2017" name="Nat. Microbiol.">
        <title>Global analysis of biosynthetic gene clusters reveals vast potential of secondary metabolite production in Penicillium species.</title>
        <authorList>
            <person name="Nielsen J.C."/>
            <person name="Grijseels S."/>
            <person name="Prigent S."/>
            <person name="Ji B."/>
            <person name="Dainat J."/>
            <person name="Nielsen K.F."/>
            <person name="Frisvad J.C."/>
            <person name="Workman M."/>
            <person name="Nielsen J."/>
        </authorList>
    </citation>
    <scope>NUCLEOTIDE SEQUENCE [LARGE SCALE GENOMIC DNA]</scope>
    <source>
        <strain evidence="3">IBT 31811</strain>
    </source>
</reference>
<comment type="caution">
    <text evidence="2">The sequence shown here is derived from an EMBL/GenBank/DDBJ whole genome shotgun (WGS) entry which is preliminary data.</text>
</comment>
<name>A0A1V6Q366_9EURO</name>
<feature type="compositionally biased region" description="Polar residues" evidence="1">
    <location>
        <begin position="47"/>
        <end position="61"/>
    </location>
</feature>
<protein>
    <submittedName>
        <fullName evidence="2">Uncharacterized protein</fullName>
    </submittedName>
</protein>
<gene>
    <name evidence="2" type="ORF">PENANT_c015G11526</name>
</gene>
<organism evidence="2 3">
    <name type="scientific">Penicillium antarcticum</name>
    <dbReference type="NCBI Taxonomy" id="416450"/>
    <lineage>
        <taxon>Eukaryota</taxon>
        <taxon>Fungi</taxon>
        <taxon>Dikarya</taxon>
        <taxon>Ascomycota</taxon>
        <taxon>Pezizomycotina</taxon>
        <taxon>Eurotiomycetes</taxon>
        <taxon>Eurotiomycetidae</taxon>
        <taxon>Eurotiales</taxon>
        <taxon>Aspergillaceae</taxon>
        <taxon>Penicillium</taxon>
    </lineage>
</organism>
<dbReference type="Proteomes" id="UP000191672">
    <property type="component" value="Unassembled WGS sequence"/>
</dbReference>